<protein>
    <submittedName>
        <fullName evidence="1">DUF3164 family protein</fullName>
    </submittedName>
</protein>
<dbReference type="AlphaFoldDB" id="A0A926NYL6"/>
<sequence>MSTLTIQQQKPADKIWLDEEGTTIPYARITQFERKREVSIFKMAKDALLINDKLSSFKQFIKTTCEQLYSEFLASNNGKIQGKGKGGITLYNFDRSIKVEVSINEPIHFDESFIKLAKAELDAIFADELESASAWIRDIISDAFEKNRGELDTDKVLSLKKHASRVPAHIKPRYDKAMGFIDQAINRPTSKEYYRVWVRGDDGQYKNIQLNFSSI</sequence>
<accession>A0A926NYL6</accession>
<organism evidence="1 2">
    <name type="scientific">Mucilaginibacter glaciei</name>
    <dbReference type="NCBI Taxonomy" id="2772109"/>
    <lineage>
        <taxon>Bacteria</taxon>
        <taxon>Pseudomonadati</taxon>
        <taxon>Bacteroidota</taxon>
        <taxon>Sphingobacteriia</taxon>
        <taxon>Sphingobacteriales</taxon>
        <taxon>Sphingobacteriaceae</taxon>
        <taxon>Mucilaginibacter</taxon>
    </lineage>
</organism>
<dbReference type="Proteomes" id="UP000619078">
    <property type="component" value="Unassembled WGS sequence"/>
</dbReference>
<evidence type="ECO:0000313" key="1">
    <source>
        <dbReference type="EMBL" id="MBD1394288.1"/>
    </source>
</evidence>
<evidence type="ECO:0000313" key="2">
    <source>
        <dbReference type="Proteomes" id="UP000619078"/>
    </source>
</evidence>
<keyword evidence="2" id="KW-1185">Reference proteome</keyword>
<dbReference type="EMBL" id="JACWMX010000005">
    <property type="protein sequence ID" value="MBD1394288.1"/>
    <property type="molecule type" value="Genomic_DNA"/>
</dbReference>
<dbReference type="RefSeq" id="WP_191164024.1">
    <property type="nucleotide sequence ID" value="NZ_JACWMX010000005.1"/>
</dbReference>
<name>A0A926NYL6_9SPHI</name>
<comment type="caution">
    <text evidence="1">The sequence shown here is derived from an EMBL/GenBank/DDBJ whole genome shotgun (WGS) entry which is preliminary data.</text>
</comment>
<dbReference type="Pfam" id="PF11363">
    <property type="entry name" value="DUF3164"/>
    <property type="match status" value="1"/>
</dbReference>
<gene>
    <name evidence="1" type="ORF">IDJ76_14355</name>
</gene>
<dbReference type="InterPro" id="IPR021505">
    <property type="entry name" value="Phage_B3_Orf6"/>
</dbReference>
<proteinExistence type="predicted"/>
<reference evidence="1" key="1">
    <citation type="submission" date="2020-09" db="EMBL/GenBank/DDBJ databases">
        <title>Novel species of Mucilaginibacter isolated from a glacier on the Tibetan Plateau.</title>
        <authorList>
            <person name="Liu Q."/>
            <person name="Xin Y.-H."/>
        </authorList>
    </citation>
    <scope>NUCLEOTIDE SEQUENCE</scope>
    <source>
        <strain evidence="1">ZB1P21</strain>
    </source>
</reference>